<evidence type="ECO:0000259" key="8">
    <source>
        <dbReference type="Pfam" id="PF00534"/>
    </source>
</evidence>
<dbReference type="EC" id="2.4.1.21" evidence="7"/>
<feature type="domain" description="Glycosyl transferase family 1" evidence="8">
    <location>
        <begin position="296"/>
        <end position="448"/>
    </location>
</feature>
<evidence type="ECO:0000259" key="9">
    <source>
        <dbReference type="Pfam" id="PF08323"/>
    </source>
</evidence>
<keyword evidence="6 7" id="KW-0320">Glycogen biosynthesis</keyword>
<dbReference type="Gene3D" id="3.40.50.2000">
    <property type="entry name" value="Glycogen Phosphorylase B"/>
    <property type="match status" value="2"/>
</dbReference>
<sequence>MGKNDDELKILFVSSEVVPFVKTGGLADVAGFLPREIKKQGHDVRVVMPEYTQQIDNEYLAQTENITHFRTNVAWRDEYVGVDRLENKGVPTYLIDNKEKFDRPNLYENPDKHVQFAYFCRAVIEMLPRIDFQPDIIHCNDWQTGPLSAMLKTQYQQYSFYENIKTIYTIHNLRYQGQFGLDILDDTLALSSDLLPKIEHDNQVNYMKTGISFADAVNTVSKTYADEIQTPYFGEGLDYVLRYRSEDLYGIVNGIDYDEYDPATDDRIYANFDANDLAGKEENKLKLQEEMGLPQDPDVPVISIISRLVPQKGFDLIREVIDELMQEDLQFVLLGTGNSEYEEMFKAAAERYPNKLAANIEYDVDLAQKIYASSDMFLMPSQFEPCGLGQLFSLRYGTIPIVRETGGLNDTVESYNEHTGEGNGFSFTDYSAQDMLYTIRRALSYYKNEAEVWEKLVKRAIESDYSWYNSAQEYIDLYQKV</sequence>
<dbReference type="GO" id="GO:0009011">
    <property type="term" value="F:alpha-1,4-glucan glucosyltransferase (ADP-glucose donor) activity"/>
    <property type="evidence" value="ECO:0007669"/>
    <property type="project" value="UniProtKB-UniRule"/>
</dbReference>
<evidence type="ECO:0000256" key="2">
    <source>
        <dbReference type="ARBA" id="ARBA00002764"/>
    </source>
</evidence>
<name>A0A939BRY0_9FIRM</name>
<gene>
    <name evidence="7" type="primary">glgA</name>
    <name evidence="10" type="ORF">JOC47_001349</name>
</gene>
<dbReference type="Proteomes" id="UP000774000">
    <property type="component" value="Unassembled WGS sequence"/>
</dbReference>
<dbReference type="InterPro" id="IPR011835">
    <property type="entry name" value="GS/SS"/>
</dbReference>
<evidence type="ECO:0000256" key="5">
    <source>
        <dbReference type="ARBA" id="ARBA00022679"/>
    </source>
</evidence>
<accession>A0A939BRY0</accession>
<reference evidence="10" key="1">
    <citation type="submission" date="2021-01" db="EMBL/GenBank/DDBJ databases">
        <title>Genomic Encyclopedia of Type Strains, Phase IV (KMG-IV): sequencing the most valuable type-strain genomes for metagenomic binning, comparative biology and taxonomic classification.</title>
        <authorList>
            <person name="Goeker M."/>
        </authorList>
    </citation>
    <scope>NUCLEOTIDE SEQUENCE</scope>
    <source>
        <strain evidence="10">DSM 23230</strain>
    </source>
</reference>
<dbReference type="AlphaFoldDB" id="A0A939BRY0"/>
<dbReference type="GO" id="GO:0005978">
    <property type="term" value="P:glycogen biosynthetic process"/>
    <property type="evidence" value="ECO:0007669"/>
    <property type="project" value="UniProtKB-UniRule"/>
</dbReference>
<comment type="similarity">
    <text evidence="3 7">Belongs to the glycosyltransferase 1 family. Bacterial/plant glycogen synthase subfamily.</text>
</comment>
<dbReference type="EMBL" id="JAFBDQ010000005">
    <property type="protein sequence ID" value="MBM7556506.1"/>
    <property type="molecule type" value="Genomic_DNA"/>
</dbReference>
<keyword evidence="4 7" id="KW-0328">Glycosyltransferase</keyword>
<dbReference type="Pfam" id="PF08323">
    <property type="entry name" value="Glyco_transf_5"/>
    <property type="match status" value="1"/>
</dbReference>
<evidence type="ECO:0000256" key="1">
    <source>
        <dbReference type="ARBA" id="ARBA00001478"/>
    </source>
</evidence>
<feature type="binding site" evidence="7">
    <location>
        <position position="22"/>
    </location>
    <ligand>
        <name>ADP-alpha-D-glucose</name>
        <dbReference type="ChEBI" id="CHEBI:57498"/>
    </ligand>
</feature>
<dbReference type="CDD" id="cd03791">
    <property type="entry name" value="GT5_Glycogen_synthase_DULL1-like"/>
    <property type="match status" value="1"/>
</dbReference>
<dbReference type="Pfam" id="PF00534">
    <property type="entry name" value="Glycos_transf_1"/>
    <property type="match status" value="1"/>
</dbReference>
<comment type="pathway">
    <text evidence="7">Glycan biosynthesis; glycogen biosynthesis.</text>
</comment>
<dbReference type="PANTHER" id="PTHR45825:SF11">
    <property type="entry name" value="ALPHA AMYLASE DOMAIN-CONTAINING PROTEIN"/>
    <property type="match status" value="1"/>
</dbReference>
<dbReference type="InterPro" id="IPR013534">
    <property type="entry name" value="Starch_synth_cat_dom"/>
</dbReference>
<protein>
    <recommendedName>
        <fullName evidence="7">Glycogen synthase</fullName>
        <ecNumber evidence="7">2.4.1.21</ecNumber>
    </recommendedName>
    <alternativeName>
        <fullName evidence="7">Starch [bacterial glycogen] synthase</fullName>
    </alternativeName>
</protein>
<keyword evidence="11" id="KW-1185">Reference proteome</keyword>
<evidence type="ECO:0000313" key="10">
    <source>
        <dbReference type="EMBL" id="MBM7556506.1"/>
    </source>
</evidence>
<dbReference type="NCBIfam" id="NF001898">
    <property type="entry name" value="PRK00654.1-1"/>
    <property type="match status" value="1"/>
</dbReference>
<organism evidence="10 11">
    <name type="scientific">Halanaerobacter jeridensis</name>
    <dbReference type="NCBI Taxonomy" id="706427"/>
    <lineage>
        <taxon>Bacteria</taxon>
        <taxon>Bacillati</taxon>
        <taxon>Bacillota</taxon>
        <taxon>Clostridia</taxon>
        <taxon>Halanaerobiales</taxon>
        <taxon>Halobacteroidaceae</taxon>
        <taxon>Halanaerobacter</taxon>
    </lineage>
</organism>
<dbReference type="HAMAP" id="MF_00484">
    <property type="entry name" value="Glycogen_synth"/>
    <property type="match status" value="1"/>
</dbReference>
<proteinExistence type="inferred from homology"/>
<dbReference type="RefSeq" id="WP_204701278.1">
    <property type="nucleotide sequence ID" value="NZ_JAFBDQ010000005.1"/>
</dbReference>
<comment type="caution">
    <text evidence="10">The sequence shown here is derived from an EMBL/GenBank/DDBJ whole genome shotgun (WGS) entry which is preliminary data.</text>
</comment>
<evidence type="ECO:0000256" key="4">
    <source>
        <dbReference type="ARBA" id="ARBA00022676"/>
    </source>
</evidence>
<keyword evidence="5 7" id="KW-0808">Transferase</keyword>
<dbReference type="NCBIfam" id="TIGR02095">
    <property type="entry name" value="glgA"/>
    <property type="match status" value="1"/>
</dbReference>
<evidence type="ECO:0000313" key="11">
    <source>
        <dbReference type="Proteomes" id="UP000774000"/>
    </source>
</evidence>
<dbReference type="InterPro" id="IPR001296">
    <property type="entry name" value="Glyco_trans_1"/>
</dbReference>
<evidence type="ECO:0000256" key="7">
    <source>
        <dbReference type="HAMAP-Rule" id="MF_00484"/>
    </source>
</evidence>
<comment type="function">
    <text evidence="2 7">Synthesizes alpha-1,4-glucan chains using ADP-glucose.</text>
</comment>
<dbReference type="PANTHER" id="PTHR45825">
    <property type="entry name" value="GRANULE-BOUND STARCH SYNTHASE 1, CHLOROPLASTIC/AMYLOPLASTIC"/>
    <property type="match status" value="1"/>
</dbReference>
<comment type="catalytic activity">
    <reaction evidence="1 7">
        <text>[(1-&gt;4)-alpha-D-glucosyl](n) + ADP-alpha-D-glucose = [(1-&gt;4)-alpha-D-glucosyl](n+1) + ADP + H(+)</text>
        <dbReference type="Rhea" id="RHEA:18189"/>
        <dbReference type="Rhea" id="RHEA-COMP:9584"/>
        <dbReference type="Rhea" id="RHEA-COMP:9587"/>
        <dbReference type="ChEBI" id="CHEBI:15378"/>
        <dbReference type="ChEBI" id="CHEBI:15444"/>
        <dbReference type="ChEBI" id="CHEBI:57498"/>
        <dbReference type="ChEBI" id="CHEBI:456216"/>
        <dbReference type="EC" id="2.4.1.21"/>
    </reaction>
</comment>
<evidence type="ECO:0000256" key="3">
    <source>
        <dbReference type="ARBA" id="ARBA00010281"/>
    </source>
</evidence>
<dbReference type="GO" id="GO:0004373">
    <property type="term" value="F:alpha-1,4-glucan glucosyltransferase (UDP-glucose donor) activity"/>
    <property type="evidence" value="ECO:0007669"/>
    <property type="project" value="InterPro"/>
</dbReference>
<dbReference type="SUPFAM" id="SSF53756">
    <property type="entry name" value="UDP-Glycosyltransferase/glycogen phosphorylase"/>
    <property type="match status" value="1"/>
</dbReference>
<feature type="domain" description="Starch synthase catalytic" evidence="9">
    <location>
        <begin position="9"/>
        <end position="242"/>
    </location>
</feature>
<evidence type="ECO:0000256" key="6">
    <source>
        <dbReference type="ARBA" id="ARBA00023056"/>
    </source>
</evidence>